<evidence type="ECO:0000313" key="3">
    <source>
        <dbReference type="Proteomes" id="UP000009877"/>
    </source>
</evidence>
<evidence type="ECO:0000256" key="1">
    <source>
        <dbReference type="SAM" id="Phobius"/>
    </source>
</evidence>
<keyword evidence="3" id="KW-1185">Reference proteome</keyword>
<accession>M2WH00</accession>
<organism evidence="2 3">
    <name type="scientific">Kocuria palustris PEL</name>
    <dbReference type="NCBI Taxonomy" id="1236550"/>
    <lineage>
        <taxon>Bacteria</taxon>
        <taxon>Bacillati</taxon>
        <taxon>Actinomycetota</taxon>
        <taxon>Actinomycetes</taxon>
        <taxon>Micrococcales</taxon>
        <taxon>Micrococcaceae</taxon>
        <taxon>Kocuria</taxon>
    </lineage>
</organism>
<feature type="transmembrane region" description="Helical" evidence="1">
    <location>
        <begin position="85"/>
        <end position="103"/>
    </location>
</feature>
<keyword evidence="1" id="KW-1133">Transmembrane helix</keyword>
<feature type="transmembrane region" description="Helical" evidence="1">
    <location>
        <begin position="20"/>
        <end position="39"/>
    </location>
</feature>
<protein>
    <recommendedName>
        <fullName evidence="4">Integral membrane protein</fullName>
    </recommendedName>
</protein>
<dbReference type="RefSeq" id="WP_006213195.1">
    <property type="nucleotide sequence ID" value="NZ_ANHZ02000001.1"/>
</dbReference>
<comment type="caution">
    <text evidence="2">The sequence shown here is derived from an EMBL/GenBank/DDBJ whole genome shotgun (WGS) entry which is preliminary data.</text>
</comment>
<keyword evidence="1" id="KW-0812">Transmembrane</keyword>
<feature type="transmembrane region" description="Helical" evidence="1">
    <location>
        <begin position="109"/>
        <end position="134"/>
    </location>
</feature>
<name>M2WH00_9MICC</name>
<dbReference type="STRING" id="71999.KPaMU14_06090"/>
<reference evidence="2 3" key="1">
    <citation type="journal article" date="2014" name="Genome Announc.">
        <title>Draft Genome Sequence of Kocuria palustris PEL.</title>
        <authorList>
            <person name="Sharma G."/>
            <person name="Khatri I."/>
            <person name="Subramanian S."/>
        </authorList>
    </citation>
    <scope>NUCLEOTIDE SEQUENCE [LARGE SCALE GENOMIC DNA]</scope>
    <source>
        <strain evidence="2 3">PEL</strain>
    </source>
</reference>
<dbReference type="AlphaFoldDB" id="M2WH00"/>
<gene>
    <name evidence="2" type="ORF">C884_00047</name>
</gene>
<evidence type="ECO:0000313" key="2">
    <source>
        <dbReference type="EMBL" id="EME37852.1"/>
    </source>
</evidence>
<dbReference type="Proteomes" id="UP000009877">
    <property type="component" value="Unassembled WGS sequence"/>
</dbReference>
<dbReference type="EMBL" id="ANHZ02000001">
    <property type="protein sequence ID" value="EME37852.1"/>
    <property type="molecule type" value="Genomic_DNA"/>
</dbReference>
<evidence type="ECO:0008006" key="4">
    <source>
        <dbReference type="Google" id="ProtNLM"/>
    </source>
</evidence>
<feature type="transmembrane region" description="Helical" evidence="1">
    <location>
        <begin position="59"/>
        <end position="78"/>
    </location>
</feature>
<keyword evidence="1" id="KW-0472">Membrane</keyword>
<proteinExistence type="predicted"/>
<sequence>MPQILPPADEVWETRRPPRLIVLSLASLLSFLAMIYVQSHDAEIVEASSLPEVQGTEPGPSLTTALGLTILYVVPLLIWLWGQHWMLHVMAVLCFLGLVVFALSAATGLLWSFGVALPAIIGIFVNVGWLLVAYRRGLH</sequence>